<protein>
    <submittedName>
        <fullName evidence="1">Uncharacterized protein</fullName>
    </submittedName>
</protein>
<name>A0A382T7L3_9ZZZZ</name>
<dbReference type="AlphaFoldDB" id="A0A382T7L3"/>
<reference evidence="1" key="1">
    <citation type="submission" date="2018-05" db="EMBL/GenBank/DDBJ databases">
        <authorList>
            <person name="Lanie J.A."/>
            <person name="Ng W.-L."/>
            <person name="Kazmierczak K.M."/>
            <person name="Andrzejewski T.M."/>
            <person name="Davidsen T.M."/>
            <person name="Wayne K.J."/>
            <person name="Tettelin H."/>
            <person name="Glass J.I."/>
            <person name="Rusch D."/>
            <person name="Podicherti R."/>
            <person name="Tsui H.-C.T."/>
            <person name="Winkler M.E."/>
        </authorList>
    </citation>
    <scope>NUCLEOTIDE SEQUENCE</scope>
</reference>
<evidence type="ECO:0000313" key="1">
    <source>
        <dbReference type="EMBL" id="SVD17477.1"/>
    </source>
</evidence>
<organism evidence="1">
    <name type="scientific">marine metagenome</name>
    <dbReference type="NCBI Taxonomy" id="408172"/>
    <lineage>
        <taxon>unclassified sequences</taxon>
        <taxon>metagenomes</taxon>
        <taxon>ecological metagenomes</taxon>
    </lineage>
</organism>
<sequence>MTHFHPSIISTIQRQRIVRRKHVARIVMLRGLGFSTEK</sequence>
<gene>
    <name evidence="1" type="ORF">METZ01_LOCUS370331</name>
</gene>
<proteinExistence type="predicted"/>
<accession>A0A382T7L3</accession>
<feature type="non-terminal residue" evidence="1">
    <location>
        <position position="38"/>
    </location>
</feature>
<dbReference type="EMBL" id="UINC01134135">
    <property type="protein sequence ID" value="SVD17477.1"/>
    <property type="molecule type" value="Genomic_DNA"/>
</dbReference>